<keyword evidence="6" id="KW-1185">Reference proteome</keyword>
<dbReference type="NCBIfam" id="NF006099">
    <property type="entry name" value="PRK08251.1"/>
    <property type="match status" value="1"/>
</dbReference>
<evidence type="ECO:0000259" key="4">
    <source>
        <dbReference type="SMART" id="SM00822"/>
    </source>
</evidence>
<keyword evidence="2" id="KW-0560">Oxidoreductase</keyword>
<organism evidence="5 6">
    <name type="scientific">Streptacidiphilus cavernicola</name>
    <dbReference type="NCBI Taxonomy" id="3342716"/>
    <lineage>
        <taxon>Bacteria</taxon>
        <taxon>Bacillati</taxon>
        <taxon>Actinomycetota</taxon>
        <taxon>Actinomycetes</taxon>
        <taxon>Kitasatosporales</taxon>
        <taxon>Streptomycetaceae</taxon>
        <taxon>Streptacidiphilus</taxon>
    </lineage>
</organism>
<comment type="similarity">
    <text evidence="1 3">Belongs to the short-chain dehydrogenases/reductases (SDR) family.</text>
</comment>
<dbReference type="InterPro" id="IPR002347">
    <property type="entry name" value="SDR_fam"/>
</dbReference>
<dbReference type="PANTHER" id="PTHR44196">
    <property type="entry name" value="DEHYDROGENASE/REDUCTASE SDR FAMILY MEMBER 7B"/>
    <property type="match status" value="1"/>
</dbReference>
<evidence type="ECO:0000313" key="5">
    <source>
        <dbReference type="EMBL" id="MFC1421132.1"/>
    </source>
</evidence>
<dbReference type="EMBL" id="JBHFAB010000034">
    <property type="protein sequence ID" value="MFC1421132.1"/>
    <property type="molecule type" value="Genomic_DNA"/>
</dbReference>
<dbReference type="InterPro" id="IPR057326">
    <property type="entry name" value="KR_dom"/>
</dbReference>
<sequence>MTRGTIVITGASSGLGEEMARQFAALGYGLGLCARRLDRLTALRDELTAAHPGIQVRIAELDVTDDDAVQAVFEAFRAQFGTLDRVIVNAGTGDGAPLGTGGQAANRRTATTNFLGALSQSEHALAVFRAQHRGHLVLVSSFAALRGMRRSMTTYAASKAGVAALAEGLRAERIPGVDVSLICPGYIRSEMNAAAAERTRFMVDTEPGVTAMVRAIEARKSVAYVPRWPWAPLAVLMKRLPLPVVRRLT</sequence>
<evidence type="ECO:0000313" key="6">
    <source>
        <dbReference type="Proteomes" id="UP001592531"/>
    </source>
</evidence>
<dbReference type="SMART" id="SM00822">
    <property type="entry name" value="PKS_KR"/>
    <property type="match status" value="1"/>
</dbReference>
<dbReference type="PRINTS" id="PR00081">
    <property type="entry name" value="GDHRDH"/>
</dbReference>
<proteinExistence type="inferred from homology"/>
<gene>
    <name evidence="5" type="ORF">ACEZDE_31490</name>
</gene>
<dbReference type="PANTHER" id="PTHR44196:SF1">
    <property type="entry name" value="DEHYDROGENASE_REDUCTASE SDR FAMILY MEMBER 7B"/>
    <property type="match status" value="1"/>
</dbReference>
<dbReference type="Proteomes" id="UP001592531">
    <property type="component" value="Unassembled WGS sequence"/>
</dbReference>
<name>A0ABV6W5V7_9ACTN</name>
<protein>
    <submittedName>
        <fullName evidence="5">SDR family oxidoreductase</fullName>
    </submittedName>
</protein>
<comment type="caution">
    <text evidence="5">The sequence shown here is derived from an EMBL/GenBank/DDBJ whole genome shotgun (WGS) entry which is preliminary data.</text>
</comment>
<accession>A0ABV6W5V7</accession>
<dbReference type="Gene3D" id="3.40.50.720">
    <property type="entry name" value="NAD(P)-binding Rossmann-like Domain"/>
    <property type="match status" value="1"/>
</dbReference>
<evidence type="ECO:0000256" key="2">
    <source>
        <dbReference type="ARBA" id="ARBA00023002"/>
    </source>
</evidence>
<dbReference type="SUPFAM" id="SSF51735">
    <property type="entry name" value="NAD(P)-binding Rossmann-fold domains"/>
    <property type="match status" value="1"/>
</dbReference>
<dbReference type="InterPro" id="IPR036291">
    <property type="entry name" value="NAD(P)-bd_dom_sf"/>
</dbReference>
<feature type="domain" description="Ketoreductase" evidence="4">
    <location>
        <begin position="4"/>
        <end position="190"/>
    </location>
</feature>
<reference evidence="5 6" key="1">
    <citation type="submission" date="2024-09" db="EMBL/GenBank/DDBJ databases">
        <authorList>
            <person name="Lee S.D."/>
        </authorList>
    </citation>
    <scope>NUCLEOTIDE SEQUENCE [LARGE SCALE GENOMIC DNA]</scope>
    <source>
        <strain evidence="5 6">N8-3</strain>
    </source>
</reference>
<dbReference type="Pfam" id="PF00106">
    <property type="entry name" value="adh_short"/>
    <property type="match status" value="1"/>
</dbReference>
<dbReference type="RefSeq" id="WP_380543748.1">
    <property type="nucleotide sequence ID" value="NZ_JBHFAB010000034.1"/>
</dbReference>
<evidence type="ECO:0000256" key="1">
    <source>
        <dbReference type="ARBA" id="ARBA00006484"/>
    </source>
</evidence>
<evidence type="ECO:0000256" key="3">
    <source>
        <dbReference type="RuleBase" id="RU000363"/>
    </source>
</evidence>
<dbReference type="PRINTS" id="PR00080">
    <property type="entry name" value="SDRFAMILY"/>
</dbReference>